<dbReference type="EC" id="3.4.14.-" evidence="7"/>
<dbReference type="GO" id="GO:0043171">
    <property type="term" value="P:peptide catabolic process"/>
    <property type="evidence" value="ECO:0007669"/>
    <property type="project" value="UniProtKB-UniRule"/>
</dbReference>
<comment type="caution">
    <text evidence="8">The sequence shown here is derived from an EMBL/GenBank/DDBJ whole genome shotgun (WGS) entry which is preliminary data.</text>
</comment>
<reference evidence="8" key="2">
    <citation type="journal article" date="2021" name="PeerJ">
        <title>Extensive microbial diversity within the chicken gut microbiome revealed by metagenomics and culture.</title>
        <authorList>
            <person name="Gilroy R."/>
            <person name="Ravi A."/>
            <person name="Getino M."/>
            <person name="Pursley I."/>
            <person name="Horton D.L."/>
            <person name="Alikhan N.F."/>
            <person name="Baker D."/>
            <person name="Gharbi K."/>
            <person name="Hall N."/>
            <person name="Watson M."/>
            <person name="Adriaenssens E.M."/>
            <person name="Foster-Nyarko E."/>
            <person name="Jarju S."/>
            <person name="Secka A."/>
            <person name="Antonio M."/>
            <person name="Oren A."/>
            <person name="Chaudhuri R.R."/>
            <person name="La Ragione R."/>
            <person name="Hildebrand F."/>
            <person name="Pallen M.J."/>
        </authorList>
    </citation>
    <scope>NUCLEOTIDE SEQUENCE</scope>
    <source>
        <strain evidence="8">G3-4614</strain>
    </source>
</reference>
<keyword evidence="5 7" id="KW-0378">Hydrolase</keyword>
<dbReference type="InterPro" id="IPR019500">
    <property type="entry name" value="Pep_S46"/>
</dbReference>
<evidence type="ECO:0000256" key="1">
    <source>
        <dbReference type="ARBA" id="ARBA00010491"/>
    </source>
</evidence>
<dbReference type="GO" id="GO:0070009">
    <property type="term" value="F:serine-type aminopeptidase activity"/>
    <property type="evidence" value="ECO:0007669"/>
    <property type="project" value="UniProtKB-UniRule"/>
</dbReference>
<protein>
    <recommendedName>
        <fullName evidence="7">Dipeptidyl-peptidase</fullName>
        <ecNumber evidence="7">3.4.14.-</ecNumber>
    </recommendedName>
</protein>
<gene>
    <name evidence="8" type="ORF">IAC54_06975</name>
</gene>
<dbReference type="EMBL" id="JADIMW010000074">
    <property type="protein sequence ID" value="MBO8438622.1"/>
    <property type="molecule type" value="Genomic_DNA"/>
</dbReference>
<evidence type="ECO:0000313" key="9">
    <source>
        <dbReference type="Proteomes" id="UP000823636"/>
    </source>
</evidence>
<evidence type="ECO:0000256" key="7">
    <source>
        <dbReference type="RuleBase" id="RU366067"/>
    </source>
</evidence>
<reference evidence="8" key="1">
    <citation type="submission" date="2020-10" db="EMBL/GenBank/DDBJ databases">
        <authorList>
            <person name="Gilroy R."/>
        </authorList>
    </citation>
    <scope>NUCLEOTIDE SEQUENCE</scope>
    <source>
        <strain evidence="8">G3-4614</strain>
    </source>
</reference>
<evidence type="ECO:0000256" key="4">
    <source>
        <dbReference type="ARBA" id="ARBA00022729"/>
    </source>
</evidence>
<dbReference type="Gene3D" id="2.40.10.10">
    <property type="entry name" value="Trypsin-like serine proteases"/>
    <property type="match status" value="1"/>
</dbReference>
<keyword evidence="2 7" id="KW-0031">Aminopeptidase</keyword>
<dbReference type="SUPFAM" id="SSF50494">
    <property type="entry name" value="Trypsin-like serine proteases"/>
    <property type="match status" value="1"/>
</dbReference>
<evidence type="ECO:0000256" key="5">
    <source>
        <dbReference type="ARBA" id="ARBA00022801"/>
    </source>
</evidence>
<dbReference type="InterPro" id="IPR009003">
    <property type="entry name" value="Peptidase_S1_PA"/>
</dbReference>
<dbReference type="PANTHER" id="PTHR38469:SF1">
    <property type="entry name" value="PERIPLASMIC PEPTIDASE SUBFAMILY S1B"/>
    <property type="match status" value="1"/>
</dbReference>
<dbReference type="PANTHER" id="PTHR38469">
    <property type="entry name" value="PERIPLASMIC PEPTIDASE SUBFAMILY S1B"/>
    <property type="match status" value="1"/>
</dbReference>
<proteinExistence type="inferred from homology"/>
<evidence type="ECO:0000256" key="6">
    <source>
        <dbReference type="ARBA" id="ARBA00022825"/>
    </source>
</evidence>
<keyword evidence="3 7" id="KW-0645">Protease</keyword>
<dbReference type="Proteomes" id="UP000823636">
    <property type="component" value="Unassembled WGS sequence"/>
</dbReference>
<evidence type="ECO:0000313" key="8">
    <source>
        <dbReference type="EMBL" id="MBO8438622.1"/>
    </source>
</evidence>
<evidence type="ECO:0000256" key="3">
    <source>
        <dbReference type="ARBA" id="ARBA00022670"/>
    </source>
</evidence>
<name>A0A9D9H829_9BACT</name>
<accession>A0A9D9H829</accession>
<sequence length="722" mass="81618">MNLRVFAAAAFTVLCGRIFAGEGMWLLQDLDRVDALTESRGKGVSLDAGMLYSADSVSIKDGVVIFGRGCTGEVVSDRGLVFTNHHCGYEWIQSLSSVENDFLSDGFWAMSEEEELPCEGLEVRFISSIREVTDSVVTAVERSGKRSNLFNAGFLKKIACRLAYGDSTKTDGKFTEAVIKSFYGGNRFLLFTYDIYRDIRLVGTPPSSIGKFGYDTDNWMWPRHTGDFSIFRVYTDTLGNAAEYDKSNIPLKPKFFFDLSLNGVEEGDFTAILGFPGTTNRYDISDEIVQYRDIVNAARINMRQAKLSRMEELMLADPKTRIQYASKYSTSSNYWKNAIGMNRGIKRLKVIEEKRKAEDDFCKWAMENGRQGYAEALDSMRVALDSLYDIKYQYYMLYEGLRNGTEFANIPSADSLLFSLEKRGKKDSVTVKFLDEFASKYYKLADKDYDPYVDKEIAKVMLKAYMNCIPAGKRPDIFEYIEKKYKNDTDRFIEEAFKSSIFADVEKFAKFVNSPSAKVLKKDLLLRFSGSVRSKSNELSILMKPVTLALAEAKKEYIRGLLEMRGDSAVSFPDANFTIRASFGNVKAYSPADAVSYDYYTTLDGVMEKEDPDNYEFEVPEKLKEIHLSGDYGIYADKDGEMRLCFISDNDITGGNSGSPVINGNGEIVGLAFDGNWEAMSGDIIFEKELQRTICVDIRYVLMIIDKYAGADNLLRELKIKE</sequence>
<keyword evidence="4" id="KW-0732">Signal</keyword>
<dbReference type="InterPro" id="IPR043504">
    <property type="entry name" value="Peptidase_S1_PA_chymotrypsin"/>
</dbReference>
<dbReference type="GO" id="GO:0008239">
    <property type="term" value="F:dipeptidyl-peptidase activity"/>
    <property type="evidence" value="ECO:0007669"/>
    <property type="project" value="UniProtKB-UniRule"/>
</dbReference>
<keyword evidence="6 7" id="KW-0720">Serine protease</keyword>
<organism evidence="8 9">
    <name type="scientific">Candidatus Caccoplasma merdipullorum</name>
    <dbReference type="NCBI Taxonomy" id="2840718"/>
    <lineage>
        <taxon>Bacteria</taxon>
        <taxon>Pseudomonadati</taxon>
        <taxon>Bacteroidota</taxon>
        <taxon>Bacteroidia</taxon>
        <taxon>Bacteroidales</taxon>
        <taxon>Bacteroidaceae</taxon>
        <taxon>Bacteroidaceae incertae sedis</taxon>
        <taxon>Candidatus Caccoplasma</taxon>
    </lineage>
</organism>
<evidence type="ECO:0000256" key="2">
    <source>
        <dbReference type="ARBA" id="ARBA00022438"/>
    </source>
</evidence>
<comment type="similarity">
    <text evidence="1 7">Belongs to the peptidase S46 family.</text>
</comment>
<dbReference type="AlphaFoldDB" id="A0A9D9H829"/>
<dbReference type="Pfam" id="PF10459">
    <property type="entry name" value="Peptidase_S46"/>
    <property type="match status" value="1"/>
</dbReference>
<comment type="function">
    <text evidence="7">Catalyzes the removal of dipeptides from the N-terminus of oligopeptides.</text>
</comment>
<dbReference type="GO" id="GO:0006508">
    <property type="term" value="P:proteolysis"/>
    <property type="evidence" value="ECO:0007669"/>
    <property type="project" value="UniProtKB-KW"/>
</dbReference>